<dbReference type="SUPFAM" id="SSF56300">
    <property type="entry name" value="Metallo-dependent phosphatases"/>
    <property type="match status" value="1"/>
</dbReference>
<evidence type="ECO:0000313" key="2">
    <source>
        <dbReference type="EMBL" id="GJD61739.1"/>
    </source>
</evidence>
<dbReference type="Proteomes" id="UP001055286">
    <property type="component" value="Unassembled WGS sequence"/>
</dbReference>
<sequence>MATTPNPTDALIPKSHGHQFVMYGDSCSGIPGALHERTFASVNAVVQRLKPRPEFILFPGDEIIGLTPDPSALRAQWKHWLDVEMAWLDRRNVPIWHTTGNHTAYDRMSEDIFREVLQLPANGPEDQRGLSYWVRRDNLLMAFVHTLWTGLGGEGHVETGWLKCVLDQHADAKYKIVLGHHPVYAVNGFSGAYQREIGHEYADKFWNILKEANVIAYVCSHILAYDVQVHGGVLQICTAGAGTAHRMPENIEYLHCIQAALDQDGLRYQVLDTNGHVRERLRWPPKVAGPSADWQRVEAGRSDAIFTGPVDPGTIVEFQISGITATEAWAPEQTMFTAHSPEAMAPIWLGLRGPRQTLTLIAGKKPGRSPSYWFGPDLPADREFDLHVALYPDMGPGGILYRNAGDSAWSSFKSATASGIESLHWPKSWSVGQGQHGSNDRPFKGFQLLVKASREISQEYSLSRCDLDPRSL</sequence>
<proteinExistence type="predicted"/>
<dbReference type="RefSeq" id="WP_238190543.1">
    <property type="nucleotide sequence ID" value="NZ_BPQJ01000007.1"/>
</dbReference>
<dbReference type="Pfam" id="PF00149">
    <property type="entry name" value="Metallophos"/>
    <property type="match status" value="1"/>
</dbReference>
<reference evidence="2" key="1">
    <citation type="journal article" date="2016" name="Front. Microbiol.">
        <title>Genome Sequence of the Piezophilic, Mesophilic Sulfate-Reducing Bacterium Desulfovibrio indicus J2T.</title>
        <authorList>
            <person name="Cao J."/>
            <person name="Maignien L."/>
            <person name="Shao Z."/>
            <person name="Alain K."/>
            <person name="Jebbar M."/>
        </authorList>
    </citation>
    <scope>NUCLEOTIDE SEQUENCE</scope>
    <source>
        <strain evidence="2">JCM 32048</strain>
    </source>
</reference>
<accession>A0AA37H9H8</accession>
<evidence type="ECO:0000259" key="1">
    <source>
        <dbReference type="Pfam" id="PF00149"/>
    </source>
</evidence>
<evidence type="ECO:0000313" key="3">
    <source>
        <dbReference type="Proteomes" id="UP001055286"/>
    </source>
</evidence>
<gene>
    <name evidence="2" type="primary">cpdA_1</name>
    <name evidence="2" type="ORF">MPEAHAMD_1884</name>
</gene>
<dbReference type="PANTHER" id="PTHR43143:SF1">
    <property type="entry name" value="SERINE_THREONINE-PROTEIN PHOSPHATASE CPPED1"/>
    <property type="match status" value="1"/>
</dbReference>
<dbReference type="InterPro" id="IPR051918">
    <property type="entry name" value="STPP_CPPED1"/>
</dbReference>
<feature type="domain" description="Calcineurin-like phosphoesterase" evidence="1">
    <location>
        <begin position="35"/>
        <end position="223"/>
    </location>
</feature>
<dbReference type="PANTHER" id="PTHR43143">
    <property type="entry name" value="METALLOPHOSPHOESTERASE, CALCINEURIN SUPERFAMILY"/>
    <property type="match status" value="1"/>
</dbReference>
<name>A0AA37H9H8_9HYPH</name>
<protein>
    <submittedName>
        <fullName evidence="2">3',5'-cyclic adenosine monophosphate phosphodiesterase CpdA</fullName>
    </submittedName>
</protein>
<dbReference type="Gene3D" id="3.60.21.10">
    <property type="match status" value="1"/>
</dbReference>
<dbReference type="EMBL" id="BPQJ01000007">
    <property type="protein sequence ID" value="GJD61739.1"/>
    <property type="molecule type" value="Genomic_DNA"/>
</dbReference>
<organism evidence="2 3">
    <name type="scientific">Methylobacterium frigidaeris</name>
    <dbReference type="NCBI Taxonomy" id="2038277"/>
    <lineage>
        <taxon>Bacteria</taxon>
        <taxon>Pseudomonadati</taxon>
        <taxon>Pseudomonadota</taxon>
        <taxon>Alphaproteobacteria</taxon>
        <taxon>Hyphomicrobiales</taxon>
        <taxon>Methylobacteriaceae</taxon>
        <taxon>Methylobacterium</taxon>
    </lineage>
</organism>
<dbReference type="InterPro" id="IPR004843">
    <property type="entry name" value="Calcineurin-like_PHP"/>
</dbReference>
<dbReference type="InterPro" id="IPR029052">
    <property type="entry name" value="Metallo-depent_PP-like"/>
</dbReference>
<comment type="caution">
    <text evidence="2">The sequence shown here is derived from an EMBL/GenBank/DDBJ whole genome shotgun (WGS) entry which is preliminary data.</text>
</comment>
<keyword evidence="3" id="KW-1185">Reference proteome</keyword>
<dbReference type="AlphaFoldDB" id="A0AA37H9H8"/>
<reference evidence="2" key="2">
    <citation type="submission" date="2021-08" db="EMBL/GenBank/DDBJ databases">
        <authorList>
            <person name="Tani A."/>
            <person name="Ola A."/>
            <person name="Ogura Y."/>
            <person name="Katsura K."/>
            <person name="Hayashi T."/>
        </authorList>
    </citation>
    <scope>NUCLEOTIDE SEQUENCE</scope>
    <source>
        <strain evidence="2">JCM 32048</strain>
    </source>
</reference>
<dbReference type="GO" id="GO:0016787">
    <property type="term" value="F:hydrolase activity"/>
    <property type="evidence" value="ECO:0007669"/>
    <property type="project" value="InterPro"/>
</dbReference>